<dbReference type="InterPro" id="IPR054722">
    <property type="entry name" value="PolX-like_BBD"/>
</dbReference>
<reference evidence="5" key="2">
    <citation type="submission" date="2022-01" db="EMBL/GenBank/DDBJ databases">
        <authorList>
            <person name="Yamashiro T."/>
            <person name="Shiraishi A."/>
            <person name="Satake H."/>
            <person name="Nakayama K."/>
        </authorList>
    </citation>
    <scope>NUCLEOTIDE SEQUENCE</scope>
</reference>
<feature type="region of interest" description="Disordered" evidence="3">
    <location>
        <begin position="810"/>
        <end position="839"/>
    </location>
</feature>
<feature type="compositionally biased region" description="Basic and acidic residues" evidence="3">
    <location>
        <begin position="956"/>
        <end position="974"/>
    </location>
</feature>
<evidence type="ECO:0000313" key="6">
    <source>
        <dbReference type="Proteomes" id="UP001151760"/>
    </source>
</evidence>
<feature type="coiled-coil region" evidence="2">
    <location>
        <begin position="770"/>
        <end position="797"/>
    </location>
</feature>
<accession>A0ABQ5DWX0</accession>
<dbReference type="Pfam" id="PF25597">
    <property type="entry name" value="SH3_retrovirus"/>
    <property type="match status" value="1"/>
</dbReference>
<evidence type="ECO:0000256" key="3">
    <source>
        <dbReference type="SAM" id="MobiDB-lite"/>
    </source>
</evidence>
<feature type="domain" description="Integrase catalytic" evidence="4">
    <location>
        <begin position="365"/>
        <end position="531"/>
    </location>
</feature>
<protein>
    <submittedName>
        <fullName evidence="5">Ribonuclease H-like domain-containing protein</fullName>
    </submittedName>
</protein>
<dbReference type="PANTHER" id="PTHR42648:SF32">
    <property type="entry name" value="RIBONUCLEASE H-LIKE DOMAIN, GAG-PRE-INTEGRASE DOMAIN PROTEIN-RELATED"/>
    <property type="match status" value="1"/>
</dbReference>
<dbReference type="Gene3D" id="3.30.420.10">
    <property type="entry name" value="Ribonuclease H-like superfamily/Ribonuclease H"/>
    <property type="match status" value="1"/>
</dbReference>
<dbReference type="Pfam" id="PF00665">
    <property type="entry name" value="rve"/>
    <property type="match status" value="1"/>
</dbReference>
<reference evidence="5" key="1">
    <citation type="journal article" date="2022" name="Int. J. Mol. Sci.">
        <title>Draft Genome of Tanacetum Coccineum: Genomic Comparison of Closely Related Tanacetum-Family Plants.</title>
        <authorList>
            <person name="Yamashiro T."/>
            <person name="Shiraishi A."/>
            <person name="Nakayama K."/>
            <person name="Satake H."/>
        </authorList>
    </citation>
    <scope>NUCLEOTIDE SEQUENCE</scope>
</reference>
<dbReference type="InterPro" id="IPR001584">
    <property type="entry name" value="Integrase_cat-core"/>
</dbReference>
<dbReference type="Pfam" id="PF22936">
    <property type="entry name" value="Pol_BBD"/>
    <property type="match status" value="1"/>
</dbReference>
<feature type="region of interest" description="Disordered" evidence="3">
    <location>
        <begin position="878"/>
        <end position="903"/>
    </location>
</feature>
<sequence>MVLTTKQKKVVSGNNYNRVDNYYYAKTSHHRTHKNVTPRAVLLRTGLKPLSTAKSVYTAHPKPTVHCARPKTHFFKSAQSTVQRPFYKKPALTNRHFNHKVNTVRPRIVNTARSYKTPVNIVRPRVINTARQNRTSVNAARVNGFNDVKPSACWVWRPIKPNSKPQHDDKGFVDSGCSRHMTGSIAYLSDFKQFDGGYVAFGGGAYGGKILGKGTLKTTNLDFEDVYFLNELKFNLFSVSQMCDKKNYVLFTDTKCLVLSPNFKLHDENQILLKVSRKDNMYSFDMKNIVPKESLTCLVAKATLDESMLWHRRLGHINFKNINKLVKDNLVRGLPTKHFENDQTCVACLKGKQHRASCKSKVLNPITKPLFMLHMDLFGPTFVSSLMHKKYCLVVTDDYSRFTWVFFLTTKDETSEILKRFIKEIENLVDKKVKIIRSDNGTEFKNKVMDDFCREKGIKREYSVARTPQQNGVAERRNRTLIEAARTMLADSKLPTTFWAEAVSTACYVQNRVLVVKPHNKTPYELFRGFKPALSFMRPFGCHVTILNTLDSLGKFDGKSDEGFFVGYSLSSKAFRVYNTRTKRVEENLHIGFLENKPMIEGTGPKWLFDIDSLTQSMNYVPVSAGTVSNVSAGTSEENSQDCIVMPIWKDTSYFDSPTKNVDNGEPKTADDAQKQVEDGLNNENAEQERFADDSSSKDVNAVGQQVNTASLDVNTVLKSTAWNEFSSSMASFDHIAWKTNQKFNFSKYILDAIGEYTWMEESNSCCIHVLDLQKAKDAQAKEIDALKKRIQRLERRKISRPTGLKRLKKVGMSRRVESSADQESLGVPEDASKQGRSIEDIDADIDVSLVDETQERQDDDLIFDTGILDDVEMPVEAKVDGKDEQSTKKLDDSTAGEAVTTADDDSVVPTTNEEITLAQTLIQIKAAKPKVVTTADTTTTTTRPKDKGVVVQEPSEFRVPQEIKPSSSKDKGKGIMIEPEVPLKRKDQIALDEQIARDIQAKLDAELLEEQKLARKQMEEANIALIKVLEN</sequence>
<dbReference type="SUPFAM" id="SSF53098">
    <property type="entry name" value="Ribonuclease H-like"/>
    <property type="match status" value="1"/>
</dbReference>
<gene>
    <name evidence="5" type="ORF">Tco_0941459</name>
</gene>
<dbReference type="PANTHER" id="PTHR42648">
    <property type="entry name" value="TRANSPOSASE, PUTATIVE-RELATED"/>
    <property type="match status" value="1"/>
</dbReference>
<name>A0ABQ5DWX0_9ASTR</name>
<proteinExistence type="predicted"/>
<evidence type="ECO:0000313" key="5">
    <source>
        <dbReference type="EMBL" id="GJT41594.1"/>
    </source>
</evidence>
<dbReference type="InterPro" id="IPR057670">
    <property type="entry name" value="SH3_retrovirus"/>
</dbReference>
<dbReference type="Pfam" id="PF13976">
    <property type="entry name" value="gag_pre-integrs"/>
    <property type="match status" value="1"/>
</dbReference>
<keyword evidence="6" id="KW-1185">Reference proteome</keyword>
<dbReference type="InterPro" id="IPR039537">
    <property type="entry name" value="Retrotran_Ty1/copia-like"/>
</dbReference>
<comment type="caution">
    <text evidence="5">The sequence shown here is derived from an EMBL/GenBank/DDBJ whole genome shotgun (WGS) entry which is preliminary data.</text>
</comment>
<dbReference type="InterPro" id="IPR025724">
    <property type="entry name" value="GAG-pre-integrase_dom"/>
</dbReference>
<feature type="compositionally biased region" description="Basic and acidic residues" evidence="3">
    <location>
        <begin position="878"/>
        <end position="893"/>
    </location>
</feature>
<keyword evidence="1" id="KW-0645">Protease</keyword>
<evidence type="ECO:0000256" key="1">
    <source>
        <dbReference type="ARBA" id="ARBA00022670"/>
    </source>
</evidence>
<organism evidence="5 6">
    <name type="scientific">Tanacetum coccineum</name>
    <dbReference type="NCBI Taxonomy" id="301880"/>
    <lineage>
        <taxon>Eukaryota</taxon>
        <taxon>Viridiplantae</taxon>
        <taxon>Streptophyta</taxon>
        <taxon>Embryophyta</taxon>
        <taxon>Tracheophyta</taxon>
        <taxon>Spermatophyta</taxon>
        <taxon>Magnoliopsida</taxon>
        <taxon>eudicotyledons</taxon>
        <taxon>Gunneridae</taxon>
        <taxon>Pentapetalae</taxon>
        <taxon>asterids</taxon>
        <taxon>campanulids</taxon>
        <taxon>Asterales</taxon>
        <taxon>Asteraceae</taxon>
        <taxon>Asteroideae</taxon>
        <taxon>Anthemideae</taxon>
        <taxon>Anthemidinae</taxon>
        <taxon>Tanacetum</taxon>
    </lineage>
</organism>
<dbReference type="EMBL" id="BQNB010015574">
    <property type="protein sequence ID" value="GJT41594.1"/>
    <property type="molecule type" value="Genomic_DNA"/>
</dbReference>
<evidence type="ECO:0000259" key="4">
    <source>
        <dbReference type="PROSITE" id="PS50994"/>
    </source>
</evidence>
<dbReference type="InterPro" id="IPR036397">
    <property type="entry name" value="RNaseH_sf"/>
</dbReference>
<evidence type="ECO:0000256" key="2">
    <source>
        <dbReference type="SAM" id="Coils"/>
    </source>
</evidence>
<keyword evidence="1" id="KW-0378">Hydrolase</keyword>
<feature type="region of interest" description="Disordered" evidence="3">
    <location>
        <begin position="956"/>
        <end position="978"/>
    </location>
</feature>
<dbReference type="InterPro" id="IPR012337">
    <property type="entry name" value="RNaseH-like_sf"/>
</dbReference>
<keyword evidence="2" id="KW-0175">Coiled coil</keyword>
<dbReference type="PROSITE" id="PS50994">
    <property type="entry name" value="INTEGRASE"/>
    <property type="match status" value="1"/>
</dbReference>
<dbReference type="Proteomes" id="UP001151760">
    <property type="component" value="Unassembled WGS sequence"/>
</dbReference>